<evidence type="ECO:0000256" key="1">
    <source>
        <dbReference type="SAM" id="MobiDB-lite"/>
    </source>
</evidence>
<keyword evidence="3" id="KW-1185">Reference proteome</keyword>
<proteinExistence type="predicted"/>
<feature type="compositionally biased region" description="Polar residues" evidence="1">
    <location>
        <begin position="87"/>
        <end position="100"/>
    </location>
</feature>
<sequence length="134" mass="15689">NYRDLLNRLRAENGSYSPHAIHLFLQLQAQLDWYEQWLRGQQERQQRQHHTQSEKLDSQWTTKEIIEKHQALHEVWNSLMQVMEQTNSENQAASVDSSSFAFRPHGGRKQPSPITIHITGIVSSQNGQQDRQAF</sequence>
<evidence type="ECO:0000313" key="3">
    <source>
        <dbReference type="Proteomes" id="UP000316759"/>
    </source>
</evidence>
<dbReference type="Proteomes" id="UP000316759">
    <property type="component" value="Unassembled WGS sequence"/>
</dbReference>
<gene>
    <name evidence="2" type="ORF">FGIG_11313</name>
</gene>
<reference evidence="2 3" key="1">
    <citation type="submission" date="2019-04" db="EMBL/GenBank/DDBJ databases">
        <title>Annotation for the trematode Fasciola gigantica.</title>
        <authorList>
            <person name="Choi Y.-J."/>
        </authorList>
    </citation>
    <scope>NUCLEOTIDE SEQUENCE [LARGE SCALE GENOMIC DNA]</scope>
    <source>
        <strain evidence="2">Uganda_cow_1</strain>
    </source>
</reference>
<organism evidence="2 3">
    <name type="scientific">Fasciola gigantica</name>
    <name type="common">Giant liver fluke</name>
    <dbReference type="NCBI Taxonomy" id="46835"/>
    <lineage>
        <taxon>Eukaryota</taxon>
        <taxon>Metazoa</taxon>
        <taxon>Spiralia</taxon>
        <taxon>Lophotrochozoa</taxon>
        <taxon>Platyhelminthes</taxon>
        <taxon>Trematoda</taxon>
        <taxon>Digenea</taxon>
        <taxon>Plagiorchiida</taxon>
        <taxon>Echinostomata</taxon>
        <taxon>Echinostomatoidea</taxon>
        <taxon>Fasciolidae</taxon>
        <taxon>Fasciola</taxon>
    </lineage>
</organism>
<feature type="region of interest" description="Disordered" evidence="1">
    <location>
        <begin position="87"/>
        <end position="112"/>
    </location>
</feature>
<dbReference type="EMBL" id="SUNJ01007315">
    <property type="protein sequence ID" value="TPP62099.1"/>
    <property type="molecule type" value="Genomic_DNA"/>
</dbReference>
<protein>
    <submittedName>
        <fullName evidence="2">Uncharacterized protein</fullName>
    </submittedName>
</protein>
<evidence type="ECO:0000313" key="2">
    <source>
        <dbReference type="EMBL" id="TPP62099.1"/>
    </source>
</evidence>
<dbReference type="AlphaFoldDB" id="A0A504YNY8"/>
<name>A0A504YNY8_FASGI</name>
<accession>A0A504YNY8</accession>
<comment type="caution">
    <text evidence="2">The sequence shown here is derived from an EMBL/GenBank/DDBJ whole genome shotgun (WGS) entry which is preliminary data.</text>
</comment>
<feature type="non-terminal residue" evidence="2">
    <location>
        <position position="1"/>
    </location>
</feature>